<keyword evidence="2" id="KW-0223">Dioxygenase</keyword>
<evidence type="ECO:0000256" key="5">
    <source>
        <dbReference type="ARBA" id="ARBA00035013"/>
    </source>
</evidence>
<protein>
    <recommendedName>
        <fullName evidence="6">2-oxoadipate dioxygenase/decarboxylase</fullName>
        <ecNumber evidence="6">1.13.11.93</ecNumber>
    </recommendedName>
    <alternativeName>
        <fullName evidence="7">2-hydroxyglutarate synthase</fullName>
    </alternativeName>
</protein>
<dbReference type="Gene3D" id="3.10.180.50">
    <property type="match status" value="1"/>
</dbReference>
<evidence type="ECO:0000313" key="9">
    <source>
        <dbReference type="Proteomes" id="UP000246964"/>
    </source>
</evidence>
<evidence type="ECO:0000256" key="4">
    <source>
        <dbReference type="ARBA" id="ARBA00023004"/>
    </source>
</evidence>
<dbReference type="Pfam" id="PF07063">
    <property type="entry name" value="HGLS"/>
    <property type="match status" value="1"/>
</dbReference>
<dbReference type="InterPro" id="IPR009770">
    <property type="entry name" value="HGLS"/>
</dbReference>
<evidence type="ECO:0000256" key="7">
    <source>
        <dbReference type="ARBA" id="ARBA00035045"/>
    </source>
</evidence>
<keyword evidence="4" id="KW-0408">Iron</keyword>
<name>A0A317QBX0_9GAMM</name>
<dbReference type="PANTHER" id="PTHR31136:SF5">
    <property type="entry name" value="2-OXOADIPATE DIOXYGENASE_DECARBOXYLASE, CHLOROPLASTIC"/>
    <property type="match status" value="1"/>
</dbReference>
<dbReference type="Proteomes" id="UP000246964">
    <property type="component" value="Unassembled WGS sequence"/>
</dbReference>
<gene>
    <name evidence="8" type="ORF">DET45_102183</name>
</gene>
<evidence type="ECO:0000313" key="8">
    <source>
        <dbReference type="EMBL" id="PWW15179.1"/>
    </source>
</evidence>
<evidence type="ECO:0000256" key="1">
    <source>
        <dbReference type="ARBA" id="ARBA00001954"/>
    </source>
</evidence>
<reference evidence="8 9" key="1">
    <citation type="submission" date="2018-05" db="EMBL/GenBank/DDBJ databases">
        <title>Freshwater and sediment microbial communities from various areas in North America, analyzing microbe dynamics in response to fracking.</title>
        <authorList>
            <person name="Lamendella R."/>
        </authorList>
    </citation>
    <scope>NUCLEOTIDE SEQUENCE [LARGE SCALE GENOMIC DNA]</scope>
    <source>
        <strain evidence="8 9">125B1</strain>
    </source>
</reference>
<dbReference type="RefSeq" id="WP_110075120.1">
    <property type="nucleotide sequence ID" value="NZ_QGTT01000002.1"/>
</dbReference>
<keyword evidence="9" id="KW-1185">Reference proteome</keyword>
<evidence type="ECO:0000256" key="6">
    <source>
        <dbReference type="ARBA" id="ARBA00035023"/>
    </source>
</evidence>
<dbReference type="PANTHER" id="PTHR31136">
    <property type="entry name" value="DUF1338 DOMAIN-CONTAINING PROTEIN"/>
    <property type="match status" value="1"/>
</dbReference>
<organism evidence="8 9">
    <name type="scientific">Pseudidiomarina maritima</name>
    <dbReference type="NCBI Taxonomy" id="519453"/>
    <lineage>
        <taxon>Bacteria</taxon>
        <taxon>Pseudomonadati</taxon>
        <taxon>Pseudomonadota</taxon>
        <taxon>Gammaproteobacteria</taxon>
        <taxon>Alteromonadales</taxon>
        <taxon>Idiomarinaceae</taxon>
        <taxon>Pseudidiomarina</taxon>
    </lineage>
</organism>
<dbReference type="GO" id="GO:0051213">
    <property type="term" value="F:dioxygenase activity"/>
    <property type="evidence" value="ECO:0007669"/>
    <property type="project" value="UniProtKB-KW"/>
</dbReference>
<evidence type="ECO:0000256" key="2">
    <source>
        <dbReference type="ARBA" id="ARBA00022964"/>
    </source>
</evidence>
<dbReference type="STRING" id="519453.SAMN04488070_0570"/>
<dbReference type="AlphaFoldDB" id="A0A317QBX0"/>
<dbReference type="OrthoDB" id="506370at2"/>
<accession>A0A317QBX0</accession>
<evidence type="ECO:0000256" key="3">
    <source>
        <dbReference type="ARBA" id="ARBA00023002"/>
    </source>
</evidence>
<proteinExistence type="inferred from homology"/>
<dbReference type="EC" id="1.13.11.93" evidence="6"/>
<comment type="cofactor">
    <cofactor evidence="1">
        <name>Fe(2+)</name>
        <dbReference type="ChEBI" id="CHEBI:29033"/>
    </cofactor>
</comment>
<dbReference type="SMART" id="SM01150">
    <property type="entry name" value="DUF1338"/>
    <property type="match status" value="1"/>
</dbReference>
<comment type="caution">
    <text evidence="8">The sequence shown here is derived from an EMBL/GenBank/DDBJ whole genome shotgun (WGS) entry which is preliminary data.</text>
</comment>
<comment type="similarity">
    <text evidence="5">Belongs to the 2-oxoadipate dioxygenase/decarboxylase family.</text>
</comment>
<sequence length="277" mass="31388">MSQAQVETTEQVTEFFNNLWQDYIKLTPSAAKVHEVLGKGREIINDHVAFRTFNIAPVRLATLAQHFEAMGYRACEDYHFEAKKLVAKHYEHSNPALPKIFISELLVEEFSDSLQTIVRNLVAQIDPAAVASPDFLYSGAHWQISSADYEQLLAESEYAAWMAAFGYRANHFTVNVNELPDYQSLEQVNQTLKEAGFKLNTSGGEIKGSKEVFLEQSSTLADHTLVRFSDMEKTIPSCFYEFAKRYEIAPNRLYTGFVAASADKIFESTNVRAEQEM</sequence>
<dbReference type="EMBL" id="QGTT01000002">
    <property type="protein sequence ID" value="PWW15179.1"/>
    <property type="molecule type" value="Genomic_DNA"/>
</dbReference>
<dbReference type="CDD" id="cd16350">
    <property type="entry name" value="VOC_like"/>
    <property type="match status" value="1"/>
</dbReference>
<keyword evidence="3" id="KW-0560">Oxidoreductase</keyword>